<evidence type="ECO:0000313" key="6">
    <source>
        <dbReference type="EMBL" id="CCJ53898.1"/>
    </source>
</evidence>
<dbReference type="Gene3D" id="1.10.10.10">
    <property type="entry name" value="Winged helix-like DNA-binding domain superfamily/Winged helix DNA-binding domain"/>
    <property type="match status" value="1"/>
</dbReference>
<feature type="domain" description="HTH lysR-type" evidence="5">
    <location>
        <begin position="12"/>
        <end position="69"/>
    </location>
</feature>
<evidence type="ECO:0000256" key="3">
    <source>
        <dbReference type="ARBA" id="ARBA00023125"/>
    </source>
</evidence>
<comment type="similarity">
    <text evidence="1">Belongs to the LysR transcriptional regulatory family.</text>
</comment>
<accession>A0A0C6P374</accession>
<dbReference type="PANTHER" id="PTHR30419:SF8">
    <property type="entry name" value="NITROGEN ASSIMILATION TRANSCRIPTIONAL ACTIVATOR-RELATED"/>
    <property type="match status" value="1"/>
</dbReference>
<name>A0A0C6P374_BORBO</name>
<gene>
    <name evidence="6" type="ORF">BN112_1981</name>
</gene>
<keyword evidence="4" id="KW-0804">Transcription</keyword>
<dbReference type="Pfam" id="PF03466">
    <property type="entry name" value="LysR_substrate"/>
    <property type="match status" value="1"/>
</dbReference>
<dbReference type="EMBL" id="HE965806">
    <property type="protein sequence ID" value="CCJ53898.1"/>
    <property type="molecule type" value="Genomic_DNA"/>
</dbReference>
<dbReference type="PROSITE" id="PS50931">
    <property type="entry name" value="HTH_LYSR"/>
    <property type="match status" value="1"/>
</dbReference>
<dbReference type="SUPFAM" id="SSF46785">
    <property type="entry name" value="Winged helix' DNA-binding domain"/>
    <property type="match status" value="1"/>
</dbReference>
<keyword evidence="3" id="KW-0238">DNA-binding</keyword>
<sequence>MTPPLTSIVSRLHIKHLRLLLAIYEHGSLLGAAKEVAISQPGASKALQEIETTFGAALFVRTNRGLEANDLGLCVVRYARMIYTDLGHLRNELDAIQKGDGGRVAVGSIMGAIPLLTDAVSDLMQTHPGMSVEIVEDTSAELLGLLDSGRLDLAICRTVVTKSPELYESELLQPEELRVIASIGSPLALADELTLQDLAHCKWIVYRANMPMRILLEREFYDAGIRFPTNLLETTSPFATLALLRRNSSFVALASTDVASFFARNGLVSILPFQFTLRSEPYELVRRRGSLMSIGARLLKERLLERQDHHVEHVD</sequence>
<dbReference type="PANTHER" id="PTHR30419">
    <property type="entry name" value="HTH-TYPE TRANSCRIPTIONAL REGULATOR YBHD"/>
    <property type="match status" value="1"/>
</dbReference>
<dbReference type="Gene3D" id="3.40.190.290">
    <property type="match status" value="1"/>
</dbReference>
<protein>
    <submittedName>
        <fullName evidence="6">Putative regulatory protein</fullName>
    </submittedName>
</protein>
<proteinExistence type="inferred from homology"/>
<dbReference type="Proteomes" id="UP000007564">
    <property type="component" value="Chromosome"/>
</dbReference>
<dbReference type="InterPro" id="IPR000847">
    <property type="entry name" value="LysR_HTH_N"/>
</dbReference>
<evidence type="ECO:0000256" key="2">
    <source>
        <dbReference type="ARBA" id="ARBA00023015"/>
    </source>
</evidence>
<keyword evidence="2" id="KW-0805">Transcription regulation</keyword>
<dbReference type="InterPro" id="IPR005119">
    <property type="entry name" value="LysR_subst-bd"/>
</dbReference>
<dbReference type="OrthoDB" id="8627799at2"/>
<dbReference type="KEGG" id="bbh:BN112_1981"/>
<dbReference type="RefSeq" id="WP_015064273.1">
    <property type="nucleotide sequence ID" value="NC_019382.1"/>
</dbReference>
<reference evidence="6 7" key="1">
    <citation type="journal article" date="2012" name="BMC Genomics">
        <title>Comparative genomics of the classical Bordetella subspecies: the evolution and exchange of virulence-associated diversity amongst closely related pathogens.</title>
        <authorList>
            <person name="Park J."/>
            <person name="Zhang Y."/>
            <person name="Buboltz A.M."/>
            <person name="Zhang X."/>
            <person name="Schuster S.C."/>
            <person name="Ahuja U."/>
            <person name="Liu M."/>
            <person name="Miller J.F."/>
            <person name="Sebaihia M."/>
            <person name="Bentley S.D."/>
            <person name="Parkhill J."/>
            <person name="Harvill E.T."/>
        </authorList>
    </citation>
    <scope>NUCLEOTIDE SEQUENCE [LARGE SCALE GENOMIC DNA]</scope>
    <source>
        <strain evidence="6 7">253</strain>
    </source>
</reference>
<dbReference type="GO" id="GO:0005829">
    <property type="term" value="C:cytosol"/>
    <property type="evidence" value="ECO:0007669"/>
    <property type="project" value="TreeGrafter"/>
</dbReference>
<dbReference type="InterPro" id="IPR036390">
    <property type="entry name" value="WH_DNA-bd_sf"/>
</dbReference>
<evidence type="ECO:0000313" key="7">
    <source>
        <dbReference type="Proteomes" id="UP000007564"/>
    </source>
</evidence>
<evidence type="ECO:0000256" key="4">
    <source>
        <dbReference type="ARBA" id="ARBA00023163"/>
    </source>
</evidence>
<dbReference type="AlphaFoldDB" id="A0A0C6P374"/>
<dbReference type="GO" id="GO:0003700">
    <property type="term" value="F:DNA-binding transcription factor activity"/>
    <property type="evidence" value="ECO:0007669"/>
    <property type="project" value="InterPro"/>
</dbReference>
<dbReference type="InterPro" id="IPR050950">
    <property type="entry name" value="HTH-type_LysR_regulators"/>
</dbReference>
<dbReference type="InterPro" id="IPR036388">
    <property type="entry name" value="WH-like_DNA-bd_sf"/>
</dbReference>
<organism evidence="6 7">
    <name type="scientific">Bordetella bronchiseptica 253</name>
    <dbReference type="NCBI Taxonomy" id="568707"/>
    <lineage>
        <taxon>Bacteria</taxon>
        <taxon>Pseudomonadati</taxon>
        <taxon>Pseudomonadota</taxon>
        <taxon>Betaproteobacteria</taxon>
        <taxon>Burkholderiales</taxon>
        <taxon>Alcaligenaceae</taxon>
        <taxon>Bordetella</taxon>
    </lineage>
</organism>
<dbReference type="GO" id="GO:0003677">
    <property type="term" value="F:DNA binding"/>
    <property type="evidence" value="ECO:0007669"/>
    <property type="project" value="UniProtKB-KW"/>
</dbReference>
<evidence type="ECO:0000259" key="5">
    <source>
        <dbReference type="PROSITE" id="PS50931"/>
    </source>
</evidence>
<dbReference type="HOGENOM" id="CLU_039613_6_0_4"/>
<dbReference type="Pfam" id="PF00126">
    <property type="entry name" value="HTH_1"/>
    <property type="match status" value="1"/>
</dbReference>
<dbReference type="SUPFAM" id="SSF53850">
    <property type="entry name" value="Periplasmic binding protein-like II"/>
    <property type="match status" value="1"/>
</dbReference>
<evidence type="ECO:0000256" key="1">
    <source>
        <dbReference type="ARBA" id="ARBA00009437"/>
    </source>
</evidence>